<dbReference type="AlphaFoldDB" id="A0A3E3HVT4"/>
<feature type="transmembrane region" description="Helical" evidence="6">
    <location>
        <begin position="417"/>
        <end position="440"/>
    </location>
</feature>
<keyword evidence="5 6" id="KW-0472">Membrane</keyword>
<feature type="transmembrane region" description="Helical" evidence="6">
    <location>
        <begin position="46"/>
        <end position="67"/>
    </location>
</feature>
<keyword evidence="8" id="KW-1185">Reference proteome</keyword>
<dbReference type="GeneID" id="97990360"/>
<dbReference type="InterPro" id="IPR002797">
    <property type="entry name" value="Polysacc_synth"/>
</dbReference>
<name>A0A3E3HVT4_9FIRM</name>
<feature type="transmembrane region" description="Helical" evidence="6">
    <location>
        <begin position="12"/>
        <end position="34"/>
    </location>
</feature>
<evidence type="ECO:0000256" key="3">
    <source>
        <dbReference type="ARBA" id="ARBA00022692"/>
    </source>
</evidence>
<evidence type="ECO:0000313" key="7">
    <source>
        <dbReference type="EMBL" id="RGE55948.1"/>
    </source>
</evidence>
<comment type="caution">
    <text evidence="7">The sequence shown here is derived from an EMBL/GenBank/DDBJ whole genome shotgun (WGS) entry which is preliminary data.</text>
</comment>
<feature type="transmembrane region" description="Helical" evidence="6">
    <location>
        <begin position="88"/>
        <end position="111"/>
    </location>
</feature>
<feature type="transmembrane region" description="Helical" evidence="6">
    <location>
        <begin position="331"/>
        <end position="352"/>
    </location>
</feature>
<dbReference type="EMBL" id="QVLV01000033">
    <property type="protein sequence ID" value="RGE55948.1"/>
    <property type="molecule type" value="Genomic_DNA"/>
</dbReference>
<feature type="transmembrane region" description="Helical" evidence="6">
    <location>
        <begin position="446"/>
        <end position="464"/>
    </location>
</feature>
<dbReference type="Pfam" id="PF01943">
    <property type="entry name" value="Polysacc_synt"/>
    <property type="match status" value="1"/>
</dbReference>
<evidence type="ECO:0000313" key="8">
    <source>
        <dbReference type="Proteomes" id="UP000260812"/>
    </source>
</evidence>
<keyword evidence="3 6" id="KW-0812">Transmembrane</keyword>
<evidence type="ECO:0000256" key="6">
    <source>
        <dbReference type="SAM" id="Phobius"/>
    </source>
</evidence>
<dbReference type="PANTHER" id="PTHR30250">
    <property type="entry name" value="PST FAMILY PREDICTED COLANIC ACID TRANSPORTER"/>
    <property type="match status" value="1"/>
</dbReference>
<feature type="transmembrane region" description="Helical" evidence="6">
    <location>
        <begin position="244"/>
        <end position="270"/>
    </location>
</feature>
<feature type="transmembrane region" description="Helical" evidence="6">
    <location>
        <begin position="171"/>
        <end position="193"/>
    </location>
</feature>
<feature type="transmembrane region" description="Helical" evidence="6">
    <location>
        <begin position="214"/>
        <end position="238"/>
    </location>
</feature>
<protein>
    <submittedName>
        <fullName evidence="7">Flippase</fullName>
    </submittedName>
</protein>
<comment type="subcellular location">
    <subcellularLocation>
        <location evidence="1">Cell membrane</location>
        <topology evidence="1">Multi-pass membrane protein</topology>
    </subcellularLocation>
</comment>
<evidence type="ECO:0000256" key="5">
    <source>
        <dbReference type="ARBA" id="ARBA00023136"/>
    </source>
</evidence>
<evidence type="ECO:0000256" key="1">
    <source>
        <dbReference type="ARBA" id="ARBA00004651"/>
    </source>
</evidence>
<organism evidence="7 8">
    <name type="scientific">Eisenbergiella massiliensis</name>
    <dbReference type="NCBI Taxonomy" id="1720294"/>
    <lineage>
        <taxon>Bacteria</taxon>
        <taxon>Bacillati</taxon>
        <taxon>Bacillota</taxon>
        <taxon>Clostridia</taxon>
        <taxon>Lachnospirales</taxon>
        <taxon>Lachnospiraceae</taxon>
        <taxon>Eisenbergiella</taxon>
    </lineage>
</organism>
<dbReference type="GO" id="GO:0005886">
    <property type="term" value="C:plasma membrane"/>
    <property type="evidence" value="ECO:0007669"/>
    <property type="project" value="UniProtKB-SubCell"/>
</dbReference>
<dbReference type="PANTHER" id="PTHR30250:SF11">
    <property type="entry name" value="O-ANTIGEN TRANSPORTER-RELATED"/>
    <property type="match status" value="1"/>
</dbReference>
<evidence type="ECO:0000256" key="2">
    <source>
        <dbReference type="ARBA" id="ARBA00022475"/>
    </source>
</evidence>
<feature type="transmembrane region" description="Helical" evidence="6">
    <location>
        <begin position="146"/>
        <end position="165"/>
    </location>
</feature>
<keyword evidence="2" id="KW-1003">Cell membrane</keyword>
<feature type="transmembrane region" description="Helical" evidence="6">
    <location>
        <begin position="117"/>
        <end position="137"/>
    </location>
</feature>
<dbReference type="Proteomes" id="UP000260812">
    <property type="component" value="Unassembled WGS sequence"/>
</dbReference>
<evidence type="ECO:0000256" key="4">
    <source>
        <dbReference type="ARBA" id="ARBA00022989"/>
    </source>
</evidence>
<accession>A0A3E3HVT4</accession>
<feature type="transmembrane region" description="Helical" evidence="6">
    <location>
        <begin position="384"/>
        <end position="405"/>
    </location>
</feature>
<sequence>MQNRKSVKKNFIFNTVLTAATILVPLITFPYISRVLLVEANGRVDFANSITTYFIMFSALGIPTYGIRACAKVRDDREALSRTAQELFIINMAMTGLMYLVFLLCLFTIPRLRQEKMLMAIFGCNLLLNPFGLNWLYSALEEYKYITIRSLCIKAISVVCIFTLLHSPEDYLKYAAILVFSNIGSCFFNWFNARKFINRKYIGKYEIKKHIKPILIFFATTAAVSIYSNLDMVMLGFISGNKEVGYYSAALKIRTALATVAVSLGTVLLPRLSYLAQNGILEEFRKNIKRSFEFMFLISIPLSIYFIVYARPTVFIIAGRAYEAAILPTQLLLPTVFFAGLSNVTGTQTLIPLGKEDKLLISILLGAVTDIILNLLLIQKLGSSGAAFATMITEIVVLSVQCIFIRQMLAEIEVIRYCVRPLAASGAAVILSGFCAGGIRGDMKEIIVSAAVFFLVYAAVLLFSREEMVMELLKELKQNISNK</sequence>
<dbReference type="CDD" id="cd13128">
    <property type="entry name" value="MATE_Wzx_like"/>
    <property type="match status" value="1"/>
</dbReference>
<keyword evidence="4 6" id="KW-1133">Transmembrane helix</keyword>
<feature type="transmembrane region" description="Helical" evidence="6">
    <location>
        <begin position="291"/>
        <end position="311"/>
    </location>
</feature>
<proteinExistence type="predicted"/>
<dbReference type="InterPro" id="IPR050833">
    <property type="entry name" value="Poly_Biosynth_Transport"/>
</dbReference>
<reference evidence="7" key="1">
    <citation type="submission" date="2018-08" db="EMBL/GenBank/DDBJ databases">
        <title>A genome reference for cultivated species of the human gut microbiota.</title>
        <authorList>
            <person name="Zou Y."/>
            <person name="Xue W."/>
            <person name="Luo G."/>
        </authorList>
    </citation>
    <scope>NUCLEOTIDE SEQUENCE [LARGE SCALE GENOMIC DNA]</scope>
    <source>
        <strain evidence="7">TF05-5AC</strain>
    </source>
</reference>
<feature type="transmembrane region" description="Helical" evidence="6">
    <location>
        <begin position="359"/>
        <end position="378"/>
    </location>
</feature>
<dbReference type="RefSeq" id="WP_117545775.1">
    <property type="nucleotide sequence ID" value="NZ_JBKUNB010000001.1"/>
</dbReference>
<gene>
    <name evidence="7" type="ORF">DXC51_26785</name>
</gene>